<evidence type="ECO:0000313" key="1">
    <source>
        <dbReference type="EMBL" id="CAJ2507277.1"/>
    </source>
</evidence>
<sequence>MIQNTLVPTQTPSTSTSMALFGMGGVGKTQLALYYAHHSSNRFGIILWIAADNAITIGQNSREASPWLIVSDNAEDLQALKVAWPGGSHGSILLITRDFDVARNPAAECLRVDPFDSAEGSVILLRQIGLDLAVTANSQHAIAITESLGGLPLL</sequence>
<dbReference type="SUPFAM" id="SSF52540">
    <property type="entry name" value="P-loop containing nucleoside triphosphate hydrolases"/>
    <property type="match status" value="1"/>
</dbReference>
<dbReference type="InterPro" id="IPR027417">
    <property type="entry name" value="P-loop_NTPase"/>
</dbReference>
<dbReference type="AlphaFoldDB" id="A0AAI8YJR5"/>
<reference evidence="1" key="1">
    <citation type="submission" date="2023-10" db="EMBL/GenBank/DDBJ databases">
        <authorList>
            <person name="Hackl T."/>
        </authorList>
    </citation>
    <scope>NUCLEOTIDE SEQUENCE</scope>
</reference>
<dbReference type="PANTHER" id="PTHR35205">
    <property type="entry name" value="NB-ARC AND TPR DOMAIN PROTEIN"/>
    <property type="match status" value="1"/>
</dbReference>
<protein>
    <submittedName>
        <fullName evidence="1">Uu.00g084630.m01.CDS01</fullName>
    </submittedName>
</protein>
<name>A0AAI8YJR5_9PEZI</name>
<evidence type="ECO:0000313" key="2">
    <source>
        <dbReference type="Proteomes" id="UP001295740"/>
    </source>
</evidence>
<dbReference type="PANTHER" id="PTHR35205:SF1">
    <property type="entry name" value="ZU5 DOMAIN-CONTAINING PROTEIN"/>
    <property type="match status" value="1"/>
</dbReference>
<dbReference type="EMBL" id="CAUWAG010000010">
    <property type="protein sequence ID" value="CAJ2507277.1"/>
    <property type="molecule type" value="Genomic_DNA"/>
</dbReference>
<dbReference type="PRINTS" id="PR00364">
    <property type="entry name" value="DISEASERSIST"/>
</dbReference>
<gene>
    <name evidence="1" type="ORF">KHLLAP_LOCUS7745</name>
</gene>
<accession>A0AAI8YJR5</accession>
<comment type="caution">
    <text evidence="1">The sequence shown here is derived from an EMBL/GenBank/DDBJ whole genome shotgun (WGS) entry which is preliminary data.</text>
</comment>
<dbReference type="Proteomes" id="UP001295740">
    <property type="component" value="Unassembled WGS sequence"/>
</dbReference>
<dbReference type="Gene3D" id="3.40.50.300">
    <property type="entry name" value="P-loop containing nucleotide triphosphate hydrolases"/>
    <property type="match status" value="1"/>
</dbReference>
<organism evidence="1 2">
    <name type="scientific">Anthostomella pinea</name>
    <dbReference type="NCBI Taxonomy" id="933095"/>
    <lineage>
        <taxon>Eukaryota</taxon>
        <taxon>Fungi</taxon>
        <taxon>Dikarya</taxon>
        <taxon>Ascomycota</taxon>
        <taxon>Pezizomycotina</taxon>
        <taxon>Sordariomycetes</taxon>
        <taxon>Xylariomycetidae</taxon>
        <taxon>Xylariales</taxon>
        <taxon>Xylariaceae</taxon>
        <taxon>Anthostomella</taxon>
    </lineage>
</organism>
<proteinExistence type="predicted"/>
<keyword evidence="2" id="KW-1185">Reference proteome</keyword>